<keyword evidence="2" id="KW-1185">Reference proteome</keyword>
<evidence type="ECO:0000313" key="2">
    <source>
        <dbReference type="Proteomes" id="UP001230649"/>
    </source>
</evidence>
<protein>
    <submittedName>
        <fullName evidence="1">Uncharacterized protein</fullName>
    </submittedName>
</protein>
<name>A0ACC2WNK2_9TREE</name>
<reference evidence="1" key="1">
    <citation type="submission" date="2023-04" db="EMBL/GenBank/DDBJ databases">
        <title>Draft Genome sequencing of Naganishia species isolated from polar environments using Oxford Nanopore Technology.</title>
        <authorList>
            <person name="Leo P."/>
            <person name="Venkateswaran K."/>
        </authorList>
    </citation>
    <scope>NUCLEOTIDE SEQUENCE</scope>
    <source>
        <strain evidence="1">MNA-CCFEE 5262</strain>
    </source>
</reference>
<dbReference type="Proteomes" id="UP001230649">
    <property type="component" value="Unassembled WGS sequence"/>
</dbReference>
<proteinExistence type="predicted"/>
<accession>A0ACC2WNK2</accession>
<organism evidence="1 2">
    <name type="scientific">Naganishia adeliensis</name>
    <dbReference type="NCBI Taxonomy" id="92952"/>
    <lineage>
        <taxon>Eukaryota</taxon>
        <taxon>Fungi</taxon>
        <taxon>Dikarya</taxon>
        <taxon>Basidiomycota</taxon>
        <taxon>Agaricomycotina</taxon>
        <taxon>Tremellomycetes</taxon>
        <taxon>Filobasidiales</taxon>
        <taxon>Filobasidiaceae</taxon>
        <taxon>Naganishia</taxon>
    </lineage>
</organism>
<sequence>MRRNALLGLLLGGLNSVQHVVAQDERGLDAWHMDYLYTLAVEQLDPIVSPNKQSSHMHRILGGSNFAAAYNFDELRSSGCTTASISVDHSSYWAPPKPPMFTIRIHRGRPVAKSSATLLLPNEHLNTLSSSSLAMSPPTEQNYTGSWIPRIQATPRSYSFLRTTAFTTFLVGSESTRTSLPQGFPHASRKPEPEDTEWNLRVRMSSECRRLWGYTGDSFNFDDPCAFGVKFDLTFPSCWDGINLYKNDNSHVNYPTNSIRPAITKGQKLKGRLAWANGDTTGYGLHADFLYGWDTDILTKALNDPGCVNLGYSIEIQKCPVLSPYFNTATAQACKPARGLLQEPYAQGDGNVVPRLPGCNLLWDSSGPKPTCDPPVAALDVSAFTSTDGPYALPASEQRNLTVSQDKGWRNIGCYMGTSSVQPLGSGITYTDPSMTPERCQQSCAKNSFTYSGLSVVGGFTCTCSNTFNNGSAPVYSGCSTACPTGSGTCGGQYKQDIYYQAAQWVGQDPKAYDLGCHALPQDWQNTGLVKASTYSFSSTSLTRDVCAQACVPKGAKWAAERDTTCYCGSDFIMGSGMFVPNDFCNRTCGGNSSEACGDYYRMSTFNLTNYARTAAPSTATSAGYTGCFAEGNGRLALQGYAFSDNKLTPETCKSYCNQLGFSLAGARNGNQCYCDNVFQGGQSLPDSQCSTPCAGTSINSTTPVQYCGAPYSLSLYNSSASVYGATQAVAAHPVGWQGCFSSSVIATKVAYSNYTIYPAALTPASCQSICAYFGYQYAALWSGVSCNCGNQLVTTGRQPDTYCNVPCKTATNVTCGGGGSIDVYAVNSSQAPDTSALKAQGWLGCYGNPPTGTALSDYSFMDNTMTPQLCQTGCRQVGNYKFSGVQGSVCNCGNNNNGVAQPPSSCTSACPGAPNQVCGSTYSSSIYNTTTANSTSTVVVVGKGPGWTGCYKEAVGYRALSAYTYSLNTMTTTLCKKACSLRGYSIAGIEYGVQ</sequence>
<evidence type="ECO:0000313" key="1">
    <source>
        <dbReference type="EMBL" id="KAJ9112112.1"/>
    </source>
</evidence>
<dbReference type="EMBL" id="JASBWS010000016">
    <property type="protein sequence ID" value="KAJ9112112.1"/>
    <property type="molecule type" value="Genomic_DNA"/>
</dbReference>
<comment type="caution">
    <text evidence="1">The sequence shown here is derived from an EMBL/GenBank/DDBJ whole genome shotgun (WGS) entry which is preliminary data.</text>
</comment>
<gene>
    <name evidence="1" type="ORF">QFC20_002292</name>
</gene>